<proteinExistence type="predicted"/>
<reference evidence="2" key="4">
    <citation type="submission" date="2019-03" db="UniProtKB">
        <authorList>
            <consortium name="EnsemblPlants"/>
        </authorList>
    </citation>
    <scope>IDENTIFICATION</scope>
</reference>
<evidence type="ECO:0000313" key="3">
    <source>
        <dbReference type="Proteomes" id="UP000015105"/>
    </source>
</evidence>
<sequence>VLQDRGFNPLFINVLEGCVIIGEPIPITNLFTRLWFNEVDRPTSRDQLSFSTTRDKIRSRVLFDN</sequence>
<keyword evidence="3" id="KW-1185">Reference proteome</keyword>
<reference evidence="2" key="3">
    <citation type="journal article" date="2017" name="Nature">
        <title>Genome sequence of the progenitor of the wheat D genome Aegilops tauschii.</title>
        <authorList>
            <person name="Luo M.C."/>
            <person name="Gu Y.Q."/>
            <person name="Puiu D."/>
            <person name="Wang H."/>
            <person name="Twardziok S.O."/>
            <person name="Deal K.R."/>
            <person name="Huo N."/>
            <person name="Zhu T."/>
            <person name="Wang L."/>
            <person name="Wang Y."/>
            <person name="McGuire P.E."/>
            <person name="Liu S."/>
            <person name="Long H."/>
            <person name="Ramasamy R.K."/>
            <person name="Rodriguez J.C."/>
            <person name="Van S.L."/>
            <person name="Yuan L."/>
            <person name="Wang Z."/>
            <person name="Xia Z."/>
            <person name="Xiao L."/>
            <person name="Anderson O.D."/>
            <person name="Ouyang S."/>
            <person name="Liang Y."/>
            <person name="Zimin A.V."/>
            <person name="Pertea G."/>
            <person name="Qi P."/>
            <person name="Bennetzen J.L."/>
            <person name="Dai X."/>
            <person name="Dawson M.W."/>
            <person name="Muller H.G."/>
            <person name="Kugler K."/>
            <person name="Rivarola-Duarte L."/>
            <person name="Spannagl M."/>
            <person name="Mayer K.F.X."/>
            <person name="Lu F.H."/>
            <person name="Bevan M.W."/>
            <person name="Leroy P."/>
            <person name="Li P."/>
            <person name="You F.M."/>
            <person name="Sun Q."/>
            <person name="Liu Z."/>
            <person name="Lyons E."/>
            <person name="Wicker T."/>
            <person name="Salzberg S.L."/>
            <person name="Devos K.M."/>
            <person name="Dvorak J."/>
        </authorList>
    </citation>
    <scope>NUCLEOTIDE SEQUENCE [LARGE SCALE GENOMIC DNA]</scope>
    <source>
        <strain evidence="2">cv. AL8/78</strain>
    </source>
</reference>
<dbReference type="InterPro" id="IPR006852">
    <property type="entry name" value="TOD1_MUCI70"/>
</dbReference>
<dbReference type="Proteomes" id="UP000015105">
    <property type="component" value="Chromosome 7D"/>
</dbReference>
<dbReference type="Pfam" id="PF04765">
    <property type="entry name" value="TOD1_MUCI70"/>
    <property type="match status" value="1"/>
</dbReference>
<protein>
    <recommendedName>
        <fullName evidence="1">TOD1/MUCI70 glycosyltransferase-like domain-containing protein</fullName>
    </recommendedName>
</protein>
<evidence type="ECO:0000313" key="2">
    <source>
        <dbReference type="EnsemblPlants" id="AET7Gv21088100.32"/>
    </source>
</evidence>
<feature type="domain" description="TOD1/MUCI70 glycosyltransferase-like" evidence="1">
    <location>
        <begin position="11"/>
        <end position="61"/>
    </location>
</feature>
<dbReference type="EnsemblPlants" id="AET7Gv21088100.32">
    <property type="protein sequence ID" value="AET7Gv21088100.32"/>
    <property type="gene ID" value="AET7Gv21088100"/>
</dbReference>
<reference evidence="3" key="1">
    <citation type="journal article" date="2014" name="Science">
        <title>Ancient hybridizations among the ancestral genomes of bread wheat.</title>
        <authorList>
            <consortium name="International Wheat Genome Sequencing Consortium,"/>
            <person name="Marcussen T."/>
            <person name="Sandve S.R."/>
            <person name="Heier L."/>
            <person name="Spannagl M."/>
            <person name="Pfeifer M."/>
            <person name="Jakobsen K.S."/>
            <person name="Wulff B.B."/>
            <person name="Steuernagel B."/>
            <person name="Mayer K.F."/>
            <person name="Olsen O.A."/>
        </authorList>
    </citation>
    <scope>NUCLEOTIDE SEQUENCE [LARGE SCALE GENOMIC DNA]</scope>
    <source>
        <strain evidence="3">cv. AL8/78</strain>
    </source>
</reference>
<dbReference type="AlphaFoldDB" id="A0A453SUL9"/>
<organism evidence="2 3">
    <name type="scientific">Aegilops tauschii subsp. strangulata</name>
    <name type="common">Goatgrass</name>
    <dbReference type="NCBI Taxonomy" id="200361"/>
    <lineage>
        <taxon>Eukaryota</taxon>
        <taxon>Viridiplantae</taxon>
        <taxon>Streptophyta</taxon>
        <taxon>Embryophyta</taxon>
        <taxon>Tracheophyta</taxon>
        <taxon>Spermatophyta</taxon>
        <taxon>Magnoliopsida</taxon>
        <taxon>Liliopsida</taxon>
        <taxon>Poales</taxon>
        <taxon>Poaceae</taxon>
        <taxon>BOP clade</taxon>
        <taxon>Pooideae</taxon>
        <taxon>Triticodae</taxon>
        <taxon>Triticeae</taxon>
        <taxon>Triticinae</taxon>
        <taxon>Aegilops</taxon>
    </lineage>
</organism>
<reference evidence="3" key="2">
    <citation type="journal article" date="2017" name="Nat. Plants">
        <title>The Aegilops tauschii genome reveals multiple impacts of transposons.</title>
        <authorList>
            <person name="Zhao G."/>
            <person name="Zou C."/>
            <person name="Li K."/>
            <person name="Wang K."/>
            <person name="Li T."/>
            <person name="Gao L."/>
            <person name="Zhang X."/>
            <person name="Wang H."/>
            <person name="Yang Z."/>
            <person name="Liu X."/>
            <person name="Jiang W."/>
            <person name="Mao L."/>
            <person name="Kong X."/>
            <person name="Jiao Y."/>
            <person name="Jia J."/>
        </authorList>
    </citation>
    <scope>NUCLEOTIDE SEQUENCE [LARGE SCALE GENOMIC DNA]</scope>
    <source>
        <strain evidence="3">cv. AL8/78</strain>
    </source>
</reference>
<name>A0A453SUL9_AEGTS</name>
<dbReference type="Gramene" id="AET7Gv21088100.32">
    <property type="protein sequence ID" value="AET7Gv21088100.32"/>
    <property type="gene ID" value="AET7Gv21088100"/>
</dbReference>
<accession>A0A453SUL9</accession>
<dbReference type="InterPro" id="IPR048354">
    <property type="entry name" value="TOD1_MUCI70_glycTrfase_dom"/>
</dbReference>
<reference evidence="2" key="5">
    <citation type="journal article" date="2021" name="G3 (Bethesda)">
        <title>Aegilops tauschii genome assembly Aet v5.0 features greater sequence contiguity and improved annotation.</title>
        <authorList>
            <person name="Wang L."/>
            <person name="Zhu T."/>
            <person name="Rodriguez J.C."/>
            <person name="Deal K.R."/>
            <person name="Dubcovsky J."/>
            <person name="McGuire P.E."/>
            <person name="Lux T."/>
            <person name="Spannagl M."/>
            <person name="Mayer K.F.X."/>
            <person name="Baldrich P."/>
            <person name="Meyers B.C."/>
            <person name="Huo N."/>
            <person name="Gu Y.Q."/>
            <person name="Zhou H."/>
            <person name="Devos K.M."/>
            <person name="Bennetzen J.L."/>
            <person name="Unver T."/>
            <person name="Budak H."/>
            <person name="Gulick P.J."/>
            <person name="Galiba G."/>
            <person name="Kalapos B."/>
            <person name="Nelson D.R."/>
            <person name="Li P."/>
            <person name="You F.M."/>
            <person name="Luo M.C."/>
            <person name="Dvorak J."/>
        </authorList>
    </citation>
    <scope>NUCLEOTIDE SEQUENCE [LARGE SCALE GENOMIC DNA]</scope>
    <source>
        <strain evidence="2">cv. AL8/78</strain>
    </source>
</reference>
<dbReference type="PANTHER" id="PTHR12956:SF75">
    <property type="entry name" value="OS01G0304300 PROTEIN"/>
    <property type="match status" value="1"/>
</dbReference>
<evidence type="ECO:0000259" key="1">
    <source>
        <dbReference type="Pfam" id="PF04765"/>
    </source>
</evidence>
<dbReference type="PANTHER" id="PTHR12956">
    <property type="entry name" value="ALKALINE CERAMIDASE-RELATED"/>
    <property type="match status" value="1"/>
</dbReference>